<dbReference type="EMBL" id="GL883096">
    <property type="protein sequence ID" value="EGG09866.1"/>
    <property type="molecule type" value="Genomic_DNA"/>
</dbReference>
<name>F4RCA8_MELLP</name>
<feature type="transmembrane region" description="Helical" evidence="1">
    <location>
        <begin position="381"/>
        <end position="404"/>
    </location>
</feature>
<keyword evidence="1" id="KW-1133">Transmembrane helix</keyword>
<dbReference type="Proteomes" id="UP000001072">
    <property type="component" value="Unassembled WGS sequence"/>
</dbReference>
<feature type="transmembrane region" description="Helical" evidence="1">
    <location>
        <begin position="148"/>
        <end position="170"/>
    </location>
</feature>
<keyword evidence="1" id="KW-0812">Transmembrane</keyword>
<gene>
    <name evidence="2" type="ORF">MELLADRAFT_60990</name>
</gene>
<feature type="transmembrane region" description="Helical" evidence="1">
    <location>
        <begin position="342"/>
        <end position="361"/>
    </location>
</feature>
<dbReference type="OrthoDB" id="5541877at2759"/>
<accession>F4RCA8</accession>
<dbReference type="InParanoid" id="F4RCA8"/>
<organism evidence="3">
    <name type="scientific">Melampsora larici-populina (strain 98AG31 / pathotype 3-4-7)</name>
    <name type="common">Poplar leaf rust fungus</name>
    <dbReference type="NCBI Taxonomy" id="747676"/>
    <lineage>
        <taxon>Eukaryota</taxon>
        <taxon>Fungi</taxon>
        <taxon>Dikarya</taxon>
        <taxon>Basidiomycota</taxon>
        <taxon>Pucciniomycotina</taxon>
        <taxon>Pucciniomycetes</taxon>
        <taxon>Pucciniales</taxon>
        <taxon>Melampsoraceae</taxon>
        <taxon>Melampsora</taxon>
    </lineage>
</organism>
<sequence>MPVQILRKPSQTSIANSQAVSGPESFLRPSKEHVLYWLSTWPRRSAILVLLPCAVVWVWCMLPFPVLDPYDIDEKSPRWKWPSDALVHPSTPFDQRLNFKPPLPPDYNFYFFVLFYFGFYLFIGLMFITKLFDLYRLNWWPKKLGATFTYILTWAGIIGLGVGLHQFNFINGYQAGKGKEWNYDWERKTGWVVLEFFGMMMPIFACFLKLKGDRRGFYRRSMTETQKTFLEHVLGRRIPYSYIRFLWFLSCLVIAIVSLIIGQGFASIYLSTLPHSSLDGLYYVWSWTITLQILNGISCWILEFKIRSKALLFVFKYYFILYGKSYADHLETVAHALYIRNLAENVTMLSFLGWLTILHFGPNSNVYPFFRFDNPDENDPYTYRLTITASLCIWTIELVSSFLARGLCWLIHKVHVTDFSQKVGLSEFRNYPELVPACIITSIHVLCDMLLRA</sequence>
<dbReference type="GeneID" id="18929645"/>
<dbReference type="VEuPathDB" id="FungiDB:MELLADRAFT_60990"/>
<evidence type="ECO:0000313" key="2">
    <source>
        <dbReference type="EMBL" id="EGG09866.1"/>
    </source>
</evidence>
<feature type="transmembrane region" description="Helical" evidence="1">
    <location>
        <begin position="46"/>
        <end position="67"/>
    </location>
</feature>
<dbReference type="eggNOG" id="ENOG502QV47">
    <property type="taxonomic scope" value="Eukaryota"/>
</dbReference>
<protein>
    <submittedName>
        <fullName evidence="2">Uncharacterized protein</fullName>
    </submittedName>
</protein>
<dbReference type="KEGG" id="mlr:MELLADRAFT_60990"/>
<proteinExistence type="predicted"/>
<reference evidence="3" key="1">
    <citation type="journal article" date="2011" name="Proc. Natl. Acad. Sci. U.S.A.">
        <title>Obligate biotrophy features unraveled by the genomic analysis of rust fungi.</title>
        <authorList>
            <person name="Duplessis S."/>
            <person name="Cuomo C.A."/>
            <person name="Lin Y.-C."/>
            <person name="Aerts A."/>
            <person name="Tisserant E."/>
            <person name="Veneault-Fourrey C."/>
            <person name="Joly D.L."/>
            <person name="Hacquard S."/>
            <person name="Amselem J."/>
            <person name="Cantarel B.L."/>
            <person name="Chiu R."/>
            <person name="Coutinho P.M."/>
            <person name="Feau N."/>
            <person name="Field M."/>
            <person name="Frey P."/>
            <person name="Gelhaye E."/>
            <person name="Goldberg J."/>
            <person name="Grabherr M.G."/>
            <person name="Kodira C.D."/>
            <person name="Kohler A."/>
            <person name="Kuees U."/>
            <person name="Lindquist E.A."/>
            <person name="Lucas S.M."/>
            <person name="Mago R."/>
            <person name="Mauceli E."/>
            <person name="Morin E."/>
            <person name="Murat C."/>
            <person name="Pangilinan J.L."/>
            <person name="Park R."/>
            <person name="Pearson M."/>
            <person name="Quesneville H."/>
            <person name="Rouhier N."/>
            <person name="Sakthikumar S."/>
            <person name="Salamov A.A."/>
            <person name="Schmutz J."/>
            <person name="Selles B."/>
            <person name="Shapiro H."/>
            <person name="Tanguay P."/>
            <person name="Tuskan G.A."/>
            <person name="Henrissat B."/>
            <person name="Van de Peer Y."/>
            <person name="Rouze P."/>
            <person name="Ellis J.G."/>
            <person name="Dodds P.N."/>
            <person name="Schein J.E."/>
            <person name="Zhong S."/>
            <person name="Hamelin R.C."/>
            <person name="Grigoriev I.V."/>
            <person name="Szabo L.J."/>
            <person name="Martin F."/>
        </authorList>
    </citation>
    <scope>NUCLEOTIDE SEQUENCE [LARGE SCALE GENOMIC DNA]</scope>
    <source>
        <strain evidence="3">98AG31 / pathotype 3-4-7</strain>
    </source>
</reference>
<evidence type="ECO:0000256" key="1">
    <source>
        <dbReference type="SAM" id="Phobius"/>
    </source>
</evidence>
<dbReference type="InterPro" id="IPR039966">
    <property type="entry name" value="C553.12c"/>
</dbReference>
<dbReference type="PANTHER" id="PTHR40467:SF1">
    <property type="match status" value="1"/>
</dbReference>
<feature type="transmembrane region" description="Helical" evidence="1">
    <location>
        <begin position="107"/>
        <end position="128"/>
    </location>
</feature>
<keyword evidence="1" id="KW-0472">Membrane</keyword>
<dbReference type="RefSeq" id="XP_007406920.1">
    <property type="nucleotide sequence ID" value="XM_007406858.1"/>
</dbReference>
<evidence type="ECO:0000313" key="3">
    <source>
        <dbReference type="Proteomes" id="UP000001072"/>
    </source>
</evidence>
<feature type="transmembrane region" description="Helical" evidence="1">
    <location>
        <begin position="190"/>
        <end position="210"/>
    </location>
</feature>
<feature type="transmembrane region" description="Helical" evidence="1">
    <location>
        <begin position="282"/>
        <end position="302"/>
    </location>
</feature>
<feature type="transmembrane region" description="Helical" evidence="1">
    <location>
        <begin position="245"/>
        <end position="270"/>
    </location>
</feature>
<keyword evidence="3" id="KW-1185">Reference proteome</keyword>
<dbReference type="HOGENOM" id="CLU_012743_2_0_1"/>
<dbReference type="AlphaFoldDB" id="F4RCA8"/>
<dbReference type="PANTHER" id="PTHR40467">
    <property type="match status" value="1"/>
</dbReference>